<dbReference type="AlphaFoldDB" id="A0A383ECW4"/>
<organism evidence="1">
    <name type="scientific">marine metagenome</name>
    <dbReference type="NCBI Taxonomy" id="408172"/>
    <lineage>
        <taxon>unclassified sequences</taxon>
        <taxon>metagenomes</taxon>
        <taxon>ecological metagenomes</taxon>
    </lineage>
</organism>
<dbReference type="InterPro" id="IPR053158">
    <property type="entry name" value="CapK_Type1_Caps_Biosynth"/>
</dbReference>
<feature type="non-terminal residue" evidence="1">
    <location>
        <position position="193"/>
    </location>
</feature>
<gene>
    <name evidence="1" type="ORF">METZ01_LOCUS507531</name>
</gene>
<dbReference type="Gene3D" id="3.40.50.12780">
    <property type="entry name" value="N-terminal domain of ligase-like"/>
    <property type="match status" value="1"/>
</dbReference>
<accession>A0A383ECW4</accession>
<dbReference type="EMBL" id="UINC01224876">
    <property type="protein sequence ID" value="SVE54677.1"/>
    <property type="molecule type" value="Genomic_DNA"/>
</dbReference>
<proteinExistence type="predicted"/>
<protein>
    <submittedName>
        <fullName evidence="1">Uncharacterized protein</fullName>
    </submittedName>
</protein>
<name>A0A383ECW4_9ZZZZ</name>
<dbReference type="PANTHER" id="PTHR36932:SF1">
    <property type="entry name" value="CAPSULAR POLYSACCHARIDE BIOSYNTHESIS PROTEIN"/>
    <property type="match status" value="1"/>
</dbReference>
<evidence type="ECO:0000313" key="1">
    <source>
        <dbReference type="EMBL" id="SVE54677.1"/>
    </source>
</evidence>
<dbReference type="PANTHER" id="PTHR36932">
    <property type="entry name" value="CAPSULAR POLYSACCHARIDE BIOSYNTHESIS PROTEIN"/>
    <property type="match status" value="1"/>
</dbReference>
<dbReference type="InterPro" id="IPR042099">
    <property type="entry name" value="ANL_N_sf"/>
</dbReference>
<reference evidence="1" key="1">
    <citation type="submission" date="2018-05" db="EMBL/GenBank/DDBJ databases">
        <authorList>
            <person name="Lanie J.A."/>
            <person name="Ng W.-L."/>
            <person name="Kazmierczak K.M."/>
            <person name="Andrzejewski T.M."/>
            <person name="Davidsen T.M."/>
            <person name="Wayne K.J."/>
            <person name="Tettelin H."/>
            <person name="Glass J.I."/>
            <person name="Rusch D."/>
            <person name="Podicherti R."/>
            <person name="Tsui H.-C.T."/>
            <person name="Winkler M.E."/>
        </authorList>
    </citation>
    <scope>NUCLEOTIDE SEQUENCE</scope>
</reference>
<sequence>MRKRVNLYLERENWTKNQLNSWQQDNLQRTLFYARKYVPFYKNYWRGKTKSYEQIENWPIITKKTINNNPDLFIDERFKKAKLYHDHTSGTTGTPLDIYLDHDSVKEQYALFEARVKLKYNLHFNDTWAIIGAQRVAKSKKKTPPYWVYNFSSKQIYFSALHIASWSVQDYYHAFVKYQPKYIISYTNSIYEL</sequence>